<feature type="coiled-coil region" evidence="1">
    <location>
        <begin position="379"/>
        <end position="434"/>
    </location>
</feature>
<reference evidence="4" key="1">
    <citation type="journal article" date="2014" name="PLoS ONE">
        <title>Transcriptome-Based Identification of ABC Transporters in the Western Tarnished Plant Bug Lygus hesperus.</title>
        <authorList>
            <person name="Hull J.J."/>
            <person name="Chaney K."/>
            <person name="Geib S.M."/>
            <person name="Fabrick J.A."/>
            <person name="Brent C.S."/>
            <person name="Walsh D."/>
            <person name="Lavine L.C."/>
        </authorList>
    </citation>
    <scope>NUCLEOTIDE SEQUENCE</scope>
</reference>
<proteinExistence type="predicted"/>
<dbReference type="PANTHER" id="PTHR12766">
    <property type="entry name" value="DEATH DOMAIN-ASSOCIATED PROTEIN 6 DAXX"/>
    <property type="match status" value="1"/>
</dbReference>
<evidence type="ECO:0000313" key="5">
    <source>
        <dbReference type="EMBL" id="JAG37027.1"/>
    </source>
</evidence>
<dbReference type="EMBL" id="GBHO01043708">
    <property type="protein sequence ID" value="JAF99895.1"/>
    <property type="molecule type" value="Transcribed_RNA"/>
</dbReference>
<evidence type="ECO:0000259" key="3">
    <source>
        <dbReference type="Pfam" id="PF20920"/>
    </source>
</evidence>
<sequence length="685" mass="76591">MVMASVITLSSDEDDGDIQIIAEKPGGIRPVKAESIDSLVGKRTEQTNQLIKKITPTLISNSVTISKIEPKSPSSDSKQLEVNGDALDSEAKEDSDDDIICLESEAVIKNFLANGVKSRKSRASVVESTPQHLVPKKESVLIPSDEEGPCDKKHDQNGNVHKTSNKSSKNDVILIDSDDESNDGKSSEDTRKEDEAASSDDEVQMLEADDLTNVCHVEESSEEGTSDSQDEGANKPGENETTKPNQASDGSSTSRDAQPSTSSSSTSQYVDEFTPDGPGNLTEKLLKQLNGRIKQYVGFSEENQKAVTKKIMKYYSSASEEFTQSQKFVDQIKNLNSEMSRLMALPNSKDMVVVKQITDKIKEFLGEFQRGSTQLTPKLNKLHRMLDKLNRRISKLEMQEVDSDSEYENPYVMLDRYRKRAVEVYNKIRQLEGKSNHADRLYLQEFIYAGVGPVPIQRALEKYYNKTKSFPDFSDVYKLVKKVNTEKNLGLTSSQAHLTAQQIFEDFGQKLKRRREYDDFLILRSYLPPECQIVDPAENDVALREKLQVNKTVGKTEEDVLKDFVNKAIVEGGSSKKGTSKDEETGDDNSSKSDPEDSESEKDVPDKVFMDSDEEMEYFENVQDRRKPESDEGPPPKIPRTEGEDVETSGSPSPKNHAEEEPEAQPMTKQSFLKQHSLVQKGSGK</sequence>
<evidence type="ECO:0000256" key="2">
    <source>
        <dbReference type="SAM" id="MobiDB-lite"/>
    </source>
</evidence>
<feature type="compositionally biased region" description="Polar residues" evidence="2">
    <location>
        <begin position="157"/>
        <end position="167"/>
    </location>
</feature>
<protein>
    <submittedName>
        <fullName evidence="4">Death domain-associated protein 6</fullName>
    </submittedName>
</protein>
<dbReference type="GO" id="GO:0042393">
    <property type="term" value="F:histone binding"/>
    <property type="evidence" value="ECO:0007669"/>
    <property type="project" value="InterPro"/>
</dbReference>
<name>A0A0A9VXI3_LYGHE</name>
<feature type="compositionally biased region" description="Acidic residues" evidence="2">
    <location>
        <begin position="196"/>
        <end position="210"/>
    </location>
</feature>
<feature type="compositionally biased region" description="Acidic residues" evidence="2">
    <location>
        <begin position="220"/>
        <end position="230"/>
    </location>
</feature>
<feature type="compositionally biased region" description="Acidic residues" evidence="2">
    <location>
        <begin position="87"/>
        <end position="96"/>
    </location>
</feature>
<dbReference type="PANTHER" id="PTHR12766:SF7">
    <property type="entry name" value="DEATH DOMAIN-ASSOCIATED PROTEIN 6"/>
    <property type="match status" value="1"/>
</dbReference>
<accession>A0A0A9VXI3</accession>
<dbReference type="GO" id="GO:0003713">
    <property type="term" value="F:transcription coactivator activity"/>
    <property type="evidence" value="ECO:0007669"/>
    <property type="project" value="TreeGrafter"/>
</dbReference>
<gene>
    <name evidence="4" type="primary">Daxx_0</name>
    <name evidence="5" type="synonym">Daxx_2</name>
    <name evidence="5" type="ORF">CM83_67975</name>
    <name evidence="4" type="ORF">CM83_67981</name>
</gene>
<feature type="compositionally biased region" description="Basic and acidic residues" evidence="2">
    <location>
        <begin position="182"/>
        <end position="195"/>
    </location>
</feature>
<dbReference type="AlphaFoldDB" id="A0A0A9VXI3"/>
<feature type="compositionally biased region" description="Basic and acidic residues" evidence="2">
    <location>
        <begin position="579"/>
        <end position="610"/>
    </location>
</feature>
<dbReference type="Pfam" id="PF20920">
    <property type="entry name" value="DAXX_hist_bd"/>
    <property type="match status" value="1"/>
</dbReference>
<feature type="domain" description="Daxx histone-binding" evidence="3">
    <location>
        <begin position="482"/>
        <end position="565"/>
    </location>
</feature>
<evidence type="ECO:0000313" key="4">
    <source>
        <dbReference type="EMBL" id="JAF99895.1"/>
    </source>
</evidence>
<feature type="region of interest" description="Disordered" evidence="2">
    <location>
        <begin position="66"/>
        <end position="96"/>
    </location>
</feature>
<feature type="region of interest" description="Disordered" evidence="2">
    <location>
        <begin position="572"/>
        <end position="685"/>
    </location>
</feature>
<organism evidence="4">
    <name type="scientific">Lygus hesperus</name>
    <name type="common">Western plant bug</name>
    <dbReference type="NCBI Taxonomy" id="30085"/>
    <lineage>
        <taxon>Eukaryota</taxon>
        <taxon>Metazoa</taxon>
        <taxon>Ecdysozoa</taxon>
        <taxon>Arthropoda</taxon>
        <taxon>Hexapoda</taxon>
        <taxon>Insecta</taxon>
        <taxon>Pterygota</taxon>
        <taxon>Neoptera</taxon>
        <taxon>Paraneoptera</taxon>
        <taxon>Hemiptera</taxon>
        <taxon>Heteroptera</taxon>
        <taxon>Panheteroptera</taxon>
        <taxon>Cimicomorpha</taxon>
        <taxon>Miridae</taxon>
        <taxon>Mirini</taxon>
        <taxon>Lygus</taxon>
    </lineage>
</organism>
<reference evidence="4" key="2">
    <citation type="submission" date="2014-07" db="EMBL/GenBank/DDBJ databases">
        <authorList>
            <person name="Hull J."/>
        </authorList>
    </citation>
    <scope>NUCLEOTIDE SEQUENCE</scope>
</reference>
<dbReference type="InterPro" id="IPR046426">
    <property type="entry name" value="DAXX_histone-bd_sf"/>
</dbReference>
<dbReference type="GO" id="GO:0003714">
    <property type="term" value="F:transcription corepressor activity"/>
    <property type="evidence" value="ECO:0007669"/>
    <property type="project" value="TreeGrafter"/>
</dbReference>
<dbReference type="InterPro" id="IPR046378">
    <property type="entry name" value="DAXX_histone-bd"/>
</dbReference>
<dbReference type="EMBL" id="GBHO01006577">
    <property type="protein sequence ID" value="JAG37027.1"/>
    <property type="molecule type" value="Transcribed_RNA"/>
</dbReference>
<feature type="region of interest" description="Disordered" evidence="2">
    <location>
        <begin position="117"/>
        <end position="282"/>
    </location>
</feature>
<dbReference type="GO" id="GO:0016605">
    <property type="term" value="C:PML body"/>
    <property type="evidence" value="ECO:0007669"/>
    <property type="project" value="TreeGrafter"/>
</dbReference>
<keyword evidence="1" id="KW-0175">Coiled coil</keyword>
<feature type="compositionally biased region" description="Low complexity" evidence="2">
    <location>
        <begin position="251"/>
        <end position="267"/>
    </location>
</feature>
<feature type="compositionally biased region" description="Polar residues" evidence="2">
    <location>
        <begin position="667"/>
        <end position="685"/>
    </location>
</feature>
<dbReference type="Gene3D" id="1.20.58.2170">
    <property type="match status" value="1"/>
</dbReference>
<dbReference type="GO" id="GO:0050681">
    <property type="term" value="F:nuclear androgen receptor binding"/>
    <property type="evidence" value="ECO:0007669"/>
    <property type="project" value="TreeGrafter"/>
</dbReference>
<evidence type="ECO:0000256" key="1">
    <source>
        <dbReference type="SAM" id="Coils"/>
    </source>
</evidence>